<feature type="coiled-coil region" evidence="1">
    <location>
        <begin position="564"/>
        <end position="591"/>
    </location>
</feature>
<feature type="chain" id="PRO_5046054367" description="PA14 domain-containing protein" evidence="2">
    <location>
        <begin position="22"/>
        <end position="769"/>
    </location>
</feature>
<name>A0ABY5ZQF3_9BACT</name>
<reference evidence="3" key="1">
    <citation type="journal article" date="2022" name="Environ. Microbiol.">
        <title>Geoalkalibacter halelectricus SAP #1 sp. nov. possessing extracellular electron transfer and mineral#reducing capabilities from a haloalkaline environment.</title>
        <authorList>
            <person name="Yadav S."/>
            <person name="Singh R."/>
            <person name="Sundharam S.S."/>
            <person name="Chaudhary S."/>
            <person name="Krishnamurthi S."/>
            <person name="Patil S.A."/>
        </authorList>
    </citation>
    <scope>NUCLEOTIDE SEQUENCE</scope>
    <source>
        <strain evidence="3">SAP-1</strain>
    </source>
</reference>
<feature type="signal peptide" evidence="2">
    <location>
        <begin position="1"/>
        <end position="21"/>
    </location>
</feature>
<organism evidence="3 4">
    <name type="scientific">Geoalkalibacter halelectricus</name>
    <dbReference type="NCBI Taxonomy" id="2847045"/>
    <lineage>
        <taxon>Bacteria</taxon>
        <taxon>Pseudomonadati</taxon>
        <taxon>Thermodesulfobacteriota</taxon>
        <taxon>Desulfuromonadia</taxon>
        <taxon>Desulfuromonadales</taxon>
        <taxon>Geoalkalibacteraceae</taxon>
        <taxon>Geoalkalibacter</taxon>
    </lineage>
</organism>
<evidence type="ECO:0000256" key="2">
    <source>
        <dbReference type="SAM" id="SignalP"/>
    </source>
</evidence>
<accession>A0ABY5ZQF3</accession>
<evidence type="ECO:0000313" key="3">
    <source>
        <dbReference type="EMBL" id="UWZ81402.1"/>
    </source>
</evidence>
<protein>
    <recommendedName>
        <fullName evidence="5">PA14 domain-containing protein</fullName>
    </recommendedName>
</protein>
<dbReference type="EMBL" id="CP092109">
    <property type="protein sequence ID" value="UWZ81402.1"/>
    <property type="molecule type" value="Genomic_DNA"/>
</dbReference>
<proteinExistence type="predicted"/>
<dbReference type="PROSITE" id="PS51257">
    <property type="entry name" value="PROKAR_LIPOPROTEIN"/>
    <property type="match status" value="1"/>
</dbReference>
<keyword evidence="4" id="KW-1185">Reference proteome</keyword>
<evidence type="ECO:0008006" key="5">
    <source>
        <dbReference type="Google" id="ProtNLM"/>
    </source>
</evidence>
<evidence type="ECO:0000256" key="1">
    <source>
        <dbReference type="SAM" id="Coils"/>
    </source>
</evidence>
<sequence length="769" mass="83708">MKRWRAWKKLGALLTIGFFLAACGGGGSTTPIQQAEGGVGIAVDPYIVGAVFEEKDAAGNTIQRSTPSDEDGRFTFDKPFASGSSLVMVEKGLHNGLPFNGTLKRKVNASGVLVTSPLTTLVAEGVSEEAAAEMLEIEVAELYQDPMVYAGQGDNRLLVAAMAVNTALTILDNKVENLSLIENTVKSVAAFIEKVLDDASGSSQAKIGAGVAAADFIVNQVKTEEKDLTAAIEKVGEKVAELIEKAEENNGVVAVEVGDDGEIVIDKPDTSLAGYLAKAFEAFDKGTINNSTDHLIDAAAYFKHALALASGDTSATQSDKDVAYFFGAFARVLSLANPYSTAVDGNFNTLGDLLDAFGFEKGNDLRKDFSTISYPQECFDNDFGWEECKNLPLPADSPTSGEVQAFLFDKLTVELNAAISDFNKVSTGFTYSWTDPVTDAVTEFDYADLLFTRGLAKAMLFQLHVQEAYDMDVDIAAEEQDFNQEEEYTIEDFLTNNPTLGSLKDASKLAEAKVFATGTLDDWLAALDRVEGSLDERQNHFIDFTAEECYWDNQAWWYVCEPSQEKTEENLARLKEDLAAAKDSLNEAIVTNEGRIVDFSQFFKGIDLRDQLPAYEGSVPGLFPDPTLGGILVEGFDINADLDEDGSPDLLMGLTQFSEKMLDDRDFYVGGWCGVYGELSLSSEGTFSFDVQIWPTWTTVTGTWSVEDGKLFLDGDNDYSLQASLAEGDGRQDGWLFLDVFWSQTFNQQSLECFGYFSSHPDGFASSSP</sequence>
<gene>
    <name evidence="3" type="ORF">L9S41_08405</name>
</gene>
<keyword evidence="2" id="KW-0732">Signal</keyword>
<dbReference type="RefSeq" id="WP_260749777.1">
    <property type="nucleotide sequence ID" value="NZ_CP092109.1"/>
</dbReference>
<evidence type="ECO:0000313" key="4">
    <source>
        <dbReference type="Proteomes" id="UP001060414"/>
    </source>
</evidence>
<dbReference type="Proteomes" id="UP001060414">
    <property type="component" value="Chromosome"/>
</dbReference>
<keyword evidence="1" id="KW-0175">Coiled coil</keyword>